<keyword evidence="2" id="KW-0812">Transmembrane</keyword>
<evidence type="ECO:0008006" key="5">
    <source>
        <dbReference type="Google" id="ProtNLM"/>
    </source>
</evidence>
<feature type="compositionally biased region" description="Low complexity" evidence="1">
    <location>
        <begin position="162"/>
        <end position="171"/>
    </location>
</feature>
<comment type="caution">
    <text evidence="3">The sequence shown here is derived from an EMBL/GenBank/DDBJ whole genome shotgun (WGS) entry which is preliminary data.</text>
</comment>
<reference evidence="3" key="1">
    <citation type="submission" date="2020-10" db="EMBL/GenBank/DDBJ databases">
        <title>High-Quality Genome Resource of Clonostachys rosea strain S41 by Oxford Nanopore Long-Read Sequencing.</title>
        <authorList>
            <person name="Wang H."/>
        </authorList>
    </citation>
    <scope>NUCLEOTIDE SEQUENCE</scope>
    <source>
        <strain evidence="3">S41</strain>
    </source>
</reference>
<evidence type="ECO:0000256" key="1">
    <source>
        <dbReference type="SAM" id="MobiDB-lite"/>
    </source>
</evidence>
<sequence>MTSIGNQLSGSLISGNSCETVRFRVFGGRSLPLQLAPLATLFLPFRLPTPRPSWWKYLLCAELSLNFVRQVIYLQLGQRLSAPSKSEAMGLKRVLVAVAIALSLVTTALAAVAANPGWDISMPMNGFSFKQVAKAPSLVPDKPTSKVSRLRRVKGADEERSAASSSGALLSKHGRDWASPTQTSLQLGDSLLNMPSNASGTTRPSG</sequence>
<evidence type="ECO:0000256" key="2">
    <source>
        <dbReference type="SAM" id="Phobius"/>
    </source>
</evidence>
<dbReference type="AlphaFoldDB" id="A0A8H7K4L9"/>
<evidence type="ECO:0000313" key="3">
    <source>
        <dbReference type="EMBL" id="KAF9744932.1"/>
    </source>
</evidence>
<name>A0A8H7K4L9_BIOOC</name>
<dbReference type="Proteomes" id="UP000616885">
    <property type="component" value="Unassembled WGS sequence"/>
</dbReference>
<proteinExistence type="predicted"/>
<accession>A0A8H7K4L9</accession>
<keyword evidence="2" id="KW-1133">Transmembrane helix</keyword>
<gene>
    <name evidence="3" type="ORF">IM811_004554</name>
</gene>
<feature type="compositionally biased region" description="Polar residues" evidence="1">
    <location>
        <begin position="179"/>
        <end position="206"/>
    </location>
</feature>
<keyword evidence="2" id="KW-0472">Membrane</keyword>
<feature type="transmembrane region" description="Helical" evidence="2">
    <location>
        <begin position="94"/>
        <end position="114"/>
    </location>
</feature>
<organism evidence="3 4">
    <name type="scientific">Bionectria ochroleuca</name>
    <name type="common">Gliocladium roseum</name>
    <dbReference type="NCBI Taxonomy" id="29856"/>
    <lineage>
        <taxon>Eukaryota</taxon>
        <taxon>Fungi</taxon>
        <taxon>Dikarya</taxon>
        <taxon>Ascomycota</taxon>
        <taxon>Pezizomycotina</taxon>
        <taxon>Sordariomycetes</taxon>
        <taxon>Hypocreomycetidae</taxon>
        <taxon>Hypocreales</taxon>
        <taxon>Bionectriaceae</taxon>
        <taxon>Clonostachys</taxon>
    </lineage>
</organism>
<protein>
    <recommendedName>
        <fullName evidence="5">Transmembrane protein</fullName>
    </recommendedName>
</protein>
<feature type="region of interest" description="Disordered" evidence="1">
    <location>
        <begin position="138"/>
        <end position="206"/>
    </location>
</feature>
<dbReference type="EMBL" id="JADCTT010000013">
    <property type="protein sequence ID" value="KAF9744932.1"/>
    <property type="molecule type" value="Genomic_DNA"/>
</dbReference>
<evidence type="ECO:0000313" key="4">
    <source>
        <dbReference type="Proteomes" id="UP000616885"/>
    </source>
</evidence>